<sequence length="121" mass="13619">MTAKENVWLLVDDDPAGFGVVRADSVTQVVAVADLGDDQHHRVKACAAGRWVWLGRCRSEYREQMIAGLAMTLAAAETSDARYLLIYPVELDVQDGPEANFWWQDDHFMSRFAPPTPRQAR</sequence>
<evidence type="ECO:0000313" key="2">
    <source>
        <dbReference type="Proteomes" id="UP000619293"/>
    </source>
</evidence>
<dbReference type="EMBL" id="BONG01000025">
    <property type="protein sequence ID" value="GIF90660.1"/>
    <property type="molecule type" value="Genomic_DNA"/>
</dbReference>
<comment type="caution">
    <text evidence="1">The sequence shown here is derived from an EMBL/GenBank/DDBJ whole genome shotgun (WGS) entry which is preliminary data.</text>
</comment>
<reference evidence="1 2" key="1">
    <citation type="submission" date="2021-01" db="EMBL/GenBank/DDBJ databases">
        <title>Whole genome shotgun sequence of Catellatospora chokoriensis NBRC 107358.</title>
        <authorList>
            <person name="Komaki H."/>
            <person name="Tamura T."/>
        </authorList>
    </citation>
    <scope>NUCLEOTIDE SEQUENCE [LARGE SCALE GENOMIC DNA]</scope>
    <source>
        <strain evidence="1 2">NBRC 107358</strain>
    </source>
</reference>
<proteinExistence type="predicted"/>
<dbReference type="AlphaFoldDB" id="A0A8J3K4Q8"/>
<keyword evidence="2" id="KW-1185">Reference proteome</keyword>
<gene>
    <name evidence="1" type="ORF">Cch02nite_41040</name>
</gene>
<evidence type="ECO:0000313" key="1">
    <source>
        <dbReference type="EMBL" id="GIF90660.1"/>
    </source>
</evidence>
<accession>A0A8J3K4Q8</accession>
<dbReference type="RefSeq" id="WP_191843114.1">
    <property type="nucleotide sequence ID" value="NZ_BAAALB010000031.1"/>
</dbReference>
<dbReference type="Proteomes" id="UP000619293">
    <property type="component" value="Unassembled WGS sequence"/>
</dbReference>
<name>A0A8J3K4Q8_9ACTN</name>
<organism evidence="1 2">
    <name type="scientific">Catellatospora chokoriensis</name>
    <dbReference type="NCBI Taxonomy" id="310353"/>
    <lineage>
        <taxon>Bacteria</taxon>
        <taxon>Bacillati</taxon>
        <taxon>Actinomycetota</taxon>
        <taxon>Actinomycetes</taxon>
        <taxon>Micromonosporales</taxon>
        <taxon>Micromonosporaceae</taxon>
        <taxon>Catellatospora</taxon>
    </lineage>
</organism>
<protein>
    <submittedName>
        <fullName evidence="1">Uncharacterized protein</fullName>
    </submittedName>
</protein>